<name>A0A061R3T3_9CHLO</name>
<feature type="compositionally biased region" description="Polar residues" evidence="1">
    <location>
        <begin position="527"/>
        <end position="538"/>
    </location>
</feature>
<accession>A0A061R3T3</accession>
<feature type="region of interest" description="Disordered" evidence="1">
    <location>
        <begin position="420"/>
        <end position="553"/>
    </location>
</feature>
<feature type="compositionally biased region" description="Low complexity" evidence="1">
    <location>
        <begin position="241"/>
        <end position="255"/>
    </location>
</feature>
<protein>
    <submittedName>
        <fullName evidence="2">Uncharacterized protein</fullName>
    </submittedName>
</protein>
<dbReference type="EMBL" id="GBEZ01021379">
    <property type="protein sequence ID" value="JAC65365.1"/>
    <property type="molecule type" value="Transcribed_RNA"/>
</dbReference>
<gene>
    <name evidence="2" type="ORF">TSPGSL018_16200</name>
</gene>
<dbReference type="AlphaFoldDB" id="A0A061R3T3"/>
<feature type="non-terminal residue" evidence="2">
    <location>
        <position position="1"/>
    </location>
</feature>
<feature type="compositionally biased region" description="Low complexity" evidence="1">
    <location>
        <begin position="511"/>
        <end position="522"/>
    </location>
</feature>
<feature type="region of interest" description="Disordered" evidence="1">
    <location>
        <begin position="142"/>
        <end position="373"/>
    </location>
</feature>
<feature type="compositionally biased region" description="Polar residues" evidence="1">
    <location>
        <begin position="266"/>
        <end position="314"/>
    </location>
</feature>
<feature type="compositionally biased region" description="Basic and acidic residues" evidence="1">
    <location>
        <begin position="444"/>
        <end position="453"/>
    </location>
</feature>
<sequence length="553" mass="58392">ASIALVLTNRINELDRGQEKAIRLPPARILPSDVGDAHEDFVHNNVFGTKSEENEQLLSSETLSNPYRQRTDSLQGRLRSGPSALAGIRRLLSWITIQPGVARDTSGDGMRRVLLSSERNRTGNLSFSNFNERVVAQPLVAEVEEPSDDRSPTPEKSGQHTTELEVETPEASPTGTGEVAVTSVPSGTVSPGQQTLTPIAADTPVEFIATEPPSSGVTSPRQETTTVPGQVSESPTPLGNTSSSTQTASPSPATTEGAEPAPDVPTSGSPEFPWQSNTATPTFTEQSTLEASGWSVTSAEPSQTPGQGLSNTAESPELLTSEPTATPEPTPGISPEDSELRHRGRPTKAAGPPLTPPADPPLPPAKGRDNRKEFVEDVGSTVAGGVVFFCILIVVACKCCQRAPPPPGGEEKKSIEMGAAALASLRPGPDVPYAARARAQRSLRGGDDVERQPLTEWNETWSDEHSDWDDMESPARSPPLSITGGEGSSPRPAAEPLPPPIRASSAGFPRGSSSATPSPGAAVLQARSPSLQEPTQRARSPRQLPPPEWDVDW</sequence>
<feature type="compositionally biased region" description="Pro residues" evidence="1">
    <location>
        <begin position="353"/>
        <end position="364"/>
    </location>
</feature>
<feature type="compositionally biased region" description="Polar residues" evidence="1">
    <location>
        <begin position="183"/>
        <end position="197"/>
    </location>
</feature>
<feature type="compositionally biased region" description="Polar residues" evidence="1">
    <location>
        <begin position="212"/>
        <end position="240"/>
    </location>
</feature>
<proteinExistence type="predicted"/>
<organism evidence="2">
    <name type="scientific">Tetraselmis sp. GSL018</name>
    <dbReference type="NCBI Taxonomy" id="582737"/>
    <lineage>
        <taxon>Eukaryota</taxon>
        <taxon>Viridiplantae</taxon>
        <taxon>Chlorophyta</taxon>
        <taxon>core chlorophytes</taxon>
        <taxon>Chlorodendrophyceae</taxon>
        <taxon>Chlorodendrales</taxon>
        <taxon>Chlorodendraceae</taxon>
        <taxon>Tetraselmis</taxon>
    </lineage>
</organism>
<evidence type="ECO:0000313" key="2">
    <source>
        <dbReference type="EMBL" id="JAC65365.1"/>
    </source>
</evidence>
<evidence type="ECO:0000256" key="1">
    <source>
        <dbReference type="SAM" id="MobiDB-lite"/>
    </source>
</evidence>
<feature type="compositionally biased region" description="Low complexity" evidence="1">
    <location>
        <begin position="316"/>
        <end position="325"/>
    </location>
</feature>
<reference evidence="2" key="1">
    <citation type="submission" date="2014-05" db="EMBL/GenBank/DDBJ databases">
        <title>The transcriptome of the halophilic microalga Tetraselmis sp. GSL018 isolated from the Great Salt Lake, Utah.</title>
        <authorList>
            <person name="Jinkerson R.E."/>
            <person name="D'Adamo S."/>
            <person name="Posewitz M.C."/>
        </authorList>
    </citation>
    <scope>NUCLEOTIDE SEQUENCE</scope>
    <source>
        <strain evidence="2">GSL018</strain>
    </source>
</reference>
<feature type="compositionally biased region" description="Pro residues" evidence="1">
    <location>
        <begin position="543"/>
        <end position="553"/>
    </location>
</feature>